<feature type="compositionally biased region" description="Basic and acidic residues" evidence="1">
    <location>
        <begin position="1"/>
        <end position="11"/>
    </location>
</feature>
<feature type="compositionally biased region" description="Basic and acidic residues" evidence="1">
    <location>
        <begin position="96"/>
        <end position="108"/>
    </location>
</feature>
<feature type="compositionally biased region" description="Basic and acidic residues" evidence="1">
    <location>
        <begin position="126"/>
        <end position="136"/>
    </location>
</feature>
<dbReference type="InterPro" id="IPR026680">
    <property type="entry name" value="CCDC137"/>
</dbReference>
<feature type="compositionally biased region" description="Basic residues" evidence="1">
    <location>
        <begin position="44"/>
        <end position="57"/>
    </location>
</feature>
<dbReference type="Proteomes" id="UP001249851">
    <property type="component" value="Unassembled WGS sequence"/>
</dbReference>
<evidence type="ECO:0000313" key="3">
    <source>
        <dbReference type="Proteomes" id="UP001249851"/>
    </source>
</evidence>
<dbReference type="PANTHER" id="PTHR21838">
    <property type="entry name" value="COILED-COIL DOMAIN-CONTAINING PROTEIN 137"/>
    <property type="match status" value="1"/>
</dbReference>
<keyword evidence="3" id="KW-1185">Reference proteome</keyword>
<evidence type="ECO:0000313" key="2">
    <source>
        <dbReference type="EMBL" id="KAK2571857.1"/>
    </source>
</evidence>
<accession>A0AAD9R2K5</accession>
<dbReference type="AlphaFoldDB" id="A0AAD9R2K5"/>
<feature type="region of interest" description="Disordered" evidence="1">
    <location>
        <begin position="1"/>
        <end position="136"/>
    </location>
</feature>
<gene>
    <name evidence="2" type="ORF">P5673_003264</name>
</gene>
<dbReference type="GO" id="GO:0005634">
    <property type="term" value="C:nucleus"/>
    <property type="evidence" value="ECO:0007669"/>
    <property type="project" value="TreeGrafter"/>
</dbReference>
<evidence type="ECO:0000256" key="1">
    <source>
        <dbReference type="SAM" id="MobiDB-lite"/>
    </source>
</evidence>
<reference evidence="2" key="1">
    <citation type="journal article" date="2023" name="G3 (Bethesda)">
        <title>Whole genome assembly and annotation of the endangered Caribbean coral Acropora cervicornis.</title>
        <authorList>
            <person name="Selwyn J.D."/>
            <person name="Vollmer S.V."/>
        </authorList>
    </citation>
    <scope>NUCLEOTIDE SEQUENCE</scope>
    <source>
        <strain evidence="2">K2</strain>
    </source>
</reference>
<reference evidence="2" key="2">
    <citation type="journal article" date="2023" name="Science">
        <title>Genomic signatures of disease resistance in endangered staghorn corals.</title>
        <authorList>
            <person name="Vollmer S.V."/>
            <person name="Selwyn J.D."/>
            <person name="Despard B.A."/>
            <person name="Roesel C.L."/>
        </authorList>
    </citation>
    <scope>NUCLEOTIDE SEQUENCE</scope>
    <source>
        <strain evidence="2">K2</strain>
    </source>
</reference>
<name>A0AAD9R2K5_ACRCE</name>
<feature type="compositionally biased region" description="Basic and acidic residues" evidence="1">
    <location>
        <begin position="19"/>
        <end position="37"/>
    </location>
</feature>
<dbReference type="EMBL" id="JARQWQ010000005">
    <property type="protein sequence ID" value="KAK2571857.1"/>
    <property type="molecule type" value="Genomic_DNA"/>
</dbReference>
<evidence type="ECO:0008006" key="4">
    <source>
        <dbReference type="Google" id="ProtNLM"/>
    </source>
</evidence>
<organism evidence="2 3">
    <name type="scientific">Acropora cervicornis</name>
    <name type="common">Staghorn coral</name>
    <dbReference type="NCBI Taxonomy" id="6130"/>
    <lineage>
        <taxon>Eukaryota</taxon>
        <taxon>Metazoa</taxon>
        <taxon>Cnidaria</taxon>
        <taxon>Anthozoa</taxon>
        <taxon>Hexacorallia</taxon>
        <taxon>Scleractinia</taxon>
        <taxon>Astrocoeniina</taxon>
        <taxon>Acroporidae</taxon>
        <taxon>Acropora</taxon>
    </lineage>
</organism>
<proteinExistence type="predicted"/>
<dbReference type="PANTHER" id="PTHR21838:SF2">
    <property type="entry name" value="COILED-COIL DOMAIN-CONTAINING PROTEIN 137"/>
    <property type="match status" value="1"/>
</dbReference>
<comment type="caution">
    <text evidence="2">The sequence shown here is derived from an EMBL/GenBank/DDBJ whole genome shotgun (WGS) entry which is preliminary data.</text>
</comment>
<protein>
    <recommendedName>
        <fullName evidence="4">Coiled-coil domain-containing protein 137</fullName>
    </recommendedName>
</protein>
<sequence length="159" mass="18383">MGRGPRKDIRNKPPSKNDILMEPKMPRLARELFRTELELPNTTNKKKPRKKEKKKDHVRFGEVVKEPPSLTAKPRKASNLTNKGTKQLLLHSQIAQEDKTGSHADVKTVKTKGLTVPKTKKRKHMSSLEREKADKAREHAIMAYRTMRKKQLQQNNKSM</sequence>